<comment type="caution">
    <text evidence="1">The sequence shown here is derived from an EMBL/GenBank/DDBJ whole genome shotgun (WGS) entry which is preliminary data.</text>
</comment>
<keyword evidence="2" id="KW-1185">Reference proteome</keyword>
<dbReference type="Gene3D" id="3.40.50.1220">
    <property type="entry name" value="TPP-binding domain"/>
    <property type="match status" value="1"/>
</dbReference>
<dbReference type="SUPFAM" id="SSF52467">
    <property type="entry name" value="DHS-like NAD/FAD-binding domain"/>
    <property type="match status" value="1"/>
</dbReference>
<protein>
    <recommendedName>
        <fullName evidence="3">CO dehydrogenase/acetyl-CoA synthase complex subunit epsilon</fullName>
    </recommendedName>
</protein>
<evidence type="ECO:0000313" key="2">
    <source>
        <dbReference type="Proteomes" id="UP000070414"/>
    </source>
</evidence>
<gene>
    <name evidence="1" type="ORF">AKJ38_00095</name>
</gene>
<accession>A0A133UUD4</accession>
<dbReference type="Proteomes" id="UP000070414">
    <property type="component" value="Unassembled WGS sequence"/>
</dbReference>
<dbReference type="AlphaFoldDB" id="A0A133UUD4"/>
<dbReference type="Pfam" id="PF02552">
    <property type="entry name" value="CO_dh"/>
    <property type="match status" value="1"/>
</dbReference>
<dbReference type="InterPro" id="IPR003704">
    <property type="entry name" value="CdhB"/>
</dbReference>
<dbReference type="GO" id="GO:0019385">
    <property type="term" value="P:methanogenesis, from acetate"/>
    <property type="evidence" value="ECO:0007669"/>
    <property type="project" value="InterPro"/>
</dbReference>
<evidence type="ECO:0000313" key="1">
    <source>
        <dbReference type="EMBL" id="KXA97823.1"/>
    </source>
</evidence>
<reference evidence="1 2" key="1">
    <citation type="journal article" date="2016" name="Sci. Rep.">
        <title>Metabolic traits of an uncultured archaeal lineage -MSBL1- from brine pools of the Red Sea.</title>
        <authorList>
            <person name="Mwirichia R."/>
            <person name="Alam I."/>
            <person name="Rashid M."/>
            <person name="Vinu M."/>
            <person name="Ba-Alawi W."/>
            <person name="Anthony Kamau A."/>
            <person name="Kamanda Ngugi D."/>
            <person name="Goker M."/>
            <person name="Klenk H.P."/>
            <person name="Bajic V."/>
            <person name="Stingl U."/>
        </authorList>
    </citation>
    <scope>NUCLEOTIDE SEQUENCE [LARGE SCALE GENOMIC DNA]</scope>
    <source>
        <strain evidence="1">SCGC-AAA259I14</strain>
    </source>
</reference>
<name>A0A133UUD4_9EURY</name>
<dbReference type="EMBL" id="LHXS01000001">
    <property type="protein sequence ID" value="KXA97823.1"/>
    <property type="molecule type" value="Genomic_DNA"/>
</dbReference>
<sequence length="160" mass="18190">MPDPYMYGETSGRKSATQLRAKALGNMLSRAENVLFILASEVGRYPEDTLKKIIEKTGATVYKTESAGSNDLDIEADERLALMEIVDRLCDGMGEEYDYIILAGVPYHIETRVLSSLRSYGVDTVVTLNWRHQQYADFSFKNTPDKEKWEKELKVILDNL</sequence>
<proteinExistence type="predicted"/>
<evidence type="ECO:0008006" key="3">
    <source>
        <dbReference type="Google" id="ProtNLM"/>
    </source>
</evidence>
<dbReference type="InterPro" id="IPR029035">
    <property type="entry name" value="DHS-like_NAD/FAD-binding_dom"/>
</dbReference>
<organism evidence="1 2">
    <name type="scientific">candidate division MSBL1 archaeon SCGC-AAA259I14</name>
    <dbReference type="NCBI Taxonomy" id="1698268"/>
    <lineage>
        <taxon>Archaea</taxon>
        <taxon>Methanobacteriati</taxon>
        <taxon>Methanobacteriota</taxon>
        <taxon>candidate division MSBL1</taxon>
    </lineage>
</organism>